<organism evidence="8 9">
    <name type="scientific">Plesiocystis pacifica SIR-1</name>
    <dbReference type="NCBI Taxonomy" id="391625"/>
    <lineage>
        <taxon>Bacteria</taxon>
        <taxon>Pseudomonadati</taxon>
        <taxon>Myxococcota</taxon>
        <taxon>Polyangia</taxon>
        <taxon>Nannocystales</taxon>
        <taxon>Nannocystaceae</taxon>
        <taxon>Plesiocystis</taxon>
    </lineage>
</organism>
<dbReference type="InterPro" id="IPR036890">
    <property type="entry name" value="HATPase_C_sf"/>
</dbReference>
<dbReference type="SMART" id="SM00387">
    <property type="entry name" value="HATPase_c"/>
    <property type="match status" value="1"/>
</dbReference>
<dbReference type="EMBL" id="ABCS01000076">
    <property type="protein sequence ID" value="EDM75961.1"/>
    <property type="molecule type" value="Genomic_DNA"/>
</dbReference>
<dbReference type="Pfam" id="PF00072">
    <property type="entry name" value="Response_reg"/>
    <property type="match status" value="1"/>
</dbReference>
<dbReference type="SUPFAM" id="SSF52172">
    <property type="entry name" value="CheY-like"/>
    <property type="match status" value="1"/>
</dbReference>
<dbReference type="InterPro" id="IPR003661">
    <property type="entry name" value="HisK_dim/P_dom"/>
</dbReference>
<dbReference type="RefSeq" id="WP_006974862.1">
    <property type="nucleotide sequence ID" value="NZ_ABCS01000076.1"/>
</dbReference>
<dbReference type="PROSITE" id="PS50109">
    <property type="entry name" value="HIS_KIN"/>
    <property type="match status" value="1"/>
</dbReference>
<dbReference type="PANTHER" id="PTHR43065">
    <property type="entry name" value="SENSOR HISTIDINE KINASE"/>
    <property type="match status" value="1"/>
</dbReference>
<dbReference type="InterPro" id="IPR001789">
    <property type="entry name" value="Sig_transdc_resp-reg_receiver"/>
</dbReference>
<dbReference type="SMART" id="SM00388">
    <property type="entry name" value="HisKA"/>
    <property type="match status" value="1"/>
</dbReference>
<feature type="transmembrane region" description="Helical" evidence="5">
    <location>
        <begin position="46"/>
        <end position="67"/>
    </location>
</feature>
<protein>
    <recommendedName>
        <fullName evidence="2">histidine kinase</fullName>
        <ecNumber evidence="2">2.7.13.3</ecNumber>
    </recommendedName>
</protein>
<dbReference type="STRING" id="391625.PPSIR1_19849"/>
<keyword evidence="8" id="KW-0808">Transferase</keyword>
<dbReference type="SMART" id="SM00448">
    <property type="entry name" value="REC"/>
    <property type="match status" value="1"/>
</dbReference>
<keyword evidence="8" id="KW-0418">Kinase</keyword>
<dbReference type="GO" id="GO:0000155">
    <property type="term" value="F:phosphorelay sensor kinase activity"/>
    <property type="evidence" value="ECO:0007669"/>
    <property type="project" value="InterPro"/>
</dbReference>
<dbReference type="InterPro" id="IPR011006">
    <property type="entry name" value="CheY-like_superfamily"/>
</dbReference>
<keyword evidence="5" id="KW-1133">Transmembrane helix</keyword>
<dbReference type="PANTHER" id="PTHR43065:SF42">
    <property type="entry name" value="TWO-COMPONENT SENSOR PPRA"/>
    <property type="match status" value="1"/>
</dbReference>
<dbReference type="InterPro" id="IPR005467">
    <property type="entry name" value="His_kinase_dom"/>
</dbReference>
<evidence type="ECO:0000259" key="6">
    <source>
        <dbReference type="PROSITE" id="PS50109"/>
    </source>
</evidence>
<feature type="transmembrane region" description="Helical" evidence="5">
    <location>
        <begin position="149"/>
        <end position="166"/>
    </location>
</feature>
<dbReference type="InterPro" id="IPR003594">
    <property type="entry name" value="HATPase_dom"/>
</dbReference>
<dbReference type="CDD" id="cd00082">
    <property type="entry name" value="HisKA"/>
    <property type="match status" value="1"/>
</dbReference>
<evidence type="ECO:0000256" key="3">
    <source>
        <dbReference type="ARBA" id="ARBA00022553"/>
    </source>
</evidence>
<dbReference type="OrthoDB" id="5487437at2"/>
<name>A6GDS2_9BACT</name>
<feature type="transmembrane region" description="Helical" evidence="5">
    <location>
        <begin position="186"/>
        <end position="207"/>
    </location>
</feature>
<keyword evidence="5" id="KW-0812">Transmembrane</keyword>
<keyword evidence="5" id="KW-0472">Membrane</keyword>
<accession>A6GDS2</accession>
<dbReference type="Pfam" id="PF02518">
    <property type="entry name" value="HATPase_c"/>
    <property type="match status" value="1"/>
</dbReference>
<dbReference type="Gene3D" id="3.30.565.10">
    <property type="entry name" value="Histidine kinase-like ATPase, C-terminal domain"/>
    <property type="match status" value="1"/>
</dbReference>
<keyword evidence="9" id="KW-1185">Reference proteome</keyword>
<reference evidence="8 9" key="1">
    <citation type="submission" date="2007-06" db="EMBL/GenBank/DDBJ databases">
        <authorList>
            <person name="Shimkets L."/>
            <person name="Ferriera S."/>
            <person name="Johnson J."/>
            <person name="Kravitz S."/>
            <person name="Beeson K."/>
            <person name="Sutton G."/>
            <person name="Rogers Y.-H."/>
            <person name="Friedman R."/>
            <person name="Frazier M."/>
            <person name="Venter J.C."/>
        </authorList>
    </citation>
    <scope>NUCLEOTIDE SEQUENCE [LARGE SCALE GENOMIC DNA]</scope>
    <source>
        <strain evidence="8 9">SIR-1</strain>
    </source>
</reference>
<evidence type="ECO:0000259" key="7">
    <source>
        <dbReference type="PROSITE" id="PS50110"/>
    </source>
</evidence>
<evidence type="ECO:0000256" key="5">
    <source>
        <dbReference type="SAM" id="Phobius"/>
    </source>
</evidence>
<gene>
    <name evidence="8" type="ORF">PPSIR1_19849</name>
</gene>
<comment type="catalytic activity">
    <reaction evidence="1">
        <text>ATP + protein L-histidine = ADP + protein N-phospho-L-histidine.</text>
        <dbReference type="EC" id="2.7.13.3"/>
    </reaction>
</comment>
<keyword evidence="3 4" id="KW-0597">Phosphoprotein</keyword>
<evidence type="ECO:0000313" key="8">
    <source>
        <dbReference type="EMBL" id="EDM75961.1"/>
    </source>
</evidence>
<feature type="transmembrane region" description="Helical" evidence="5">
    <location>
        <begin position="99"/>
        <end position="117"/>
    </location>
</feature>
<proteinExistence type="predicted"/>
<dbReference type="Proteomes" id="UP000005801">
    <property type="component" value="Unassembled WGS sequence"/>
</dbReference>
<dbReference type="eggNOG" id="COG4191">
    <property type="taxonomic scope" value="Bacteria"/>
</dbReference>
<dbReference type="InterPro" id="IPR004358">
    <property type="entry name" value="Sig_transdc_His_kin-like_C"/>
</dbReference>
<evidence type="ECO:0000256" key="1">
    <source>
        <dbReference type="ARBA" id="ARBA00000085"/>
    </source>
</evidence>
<sequence>MESEANRPSLASFATRAWERATGWVDHFVPKAVLDQGPQVAARARAIVAFAPMATLVTVVPYLGQWIEGQPGPATPASTWPVALAFALAPAVLRRSHSVNFAAGWLLLAAVVGTVIPTTLQHGLHSILTVWLLLIPTVASFVLGARWTAAFTMLSALILTAFWALAELPGGWPEDLLGSAIAPESIAFRWLNLLLALFTISVMAFIWERSSAQSKAEREQLEAEMRRSQKLESVGMLAGGVAHDFNNILAAIAGHAHLLRGELGEGEQARHLDAILDSAERGALLAEQMLTYAGKKQPEDIPVDLRVLCLELSKLLRPGLHPNTKIVTELTAKTPRVFGDPVQLQQLVMNLLTNASEALEGEAGRVWVRSGMVAASEVGPGLLNPAWTEDELTFVEVQDEGCGMDEATIDRIFDPFFTTKDDGHGLGLAAVIGTVRSHGGELLIESSPGKGTRIRVLLNPLDETLASVRDFNAQLSAATQPAPEASSDPLVLLVDDEAIILDLAGEILEAGGFATLRAHDGEEAWALYQARAAEIRLILTDQTMPGMDGVELIERVRERDAAVPAALSTGYADAVSPERAEALAIHTVLRKPWTPSDLLNLARELAGPDRAAAPSDESAAGPRARA</sequence>
<feature type="modified residue" description="4-aspartylphosphate" evidence="4">
    <location>
        <position position="541"/>
    </location>
</feature>
<feature type="domain" description="Response regulatory" evidence="7">
    <location>
        <begin position="490"/>
        <end position="606"/>
    </location>
</feature>
<feature type="transmembrane region" description="Helical" evidence="5">
    <location>
        <begin position="73"/>
        <end position="92"/>
    </location>
</feature>
<dbReference type="Pfam" id="PF00512">
    <property type="entry name" value="HisKA"/>
    <property type="match status" value="1"/>
</dbReference>
<evidence type="ECO:0000313" key="9">
    <source>
        <dbReference type="Proteomes" id="UP000005801"/>
    </source>
</evidence>
<evidence type="ECO:0000256" key="2">
    <source>
        <dbReference type="ARBA" id="ARBA00012438"/>
    </source>
</evidence>
<dbReference type="Gene3D" id="3.40.50.2300">
    <property type="match status" value="1"/>
</dbReference>
<dbReference type="CDD" id="cd00156">
    <property type="entry name" value="REC"/>
    <property type="match status" value="1"/>
</dbReference>
<dbReference type="SUPFAM" id="SSF47384">
    <property type="entry name" value="Homodimeric domain of signal transducing histidine kinase"/>
    <property type="match status" value="1"/>
</dbReference>
<dbReference type="InterPro" id="IPR036097">
    <property type="entry name" value="HisK_dim/P_sf"/>
</dbReference>
<dbReference type="PRINTS" id="PR00344">
    <property type="entry name" value="BCTRLSENSOR"/>
</dbReference>
<dbReference type="PROSITE" id="PS50110">
    <property type="entry name" value="RESPONSE_REGULATORY"/>
    <property type="match status" value="1"/>
</dbReference>
<feature type="transmembrane region" description="Helical" evidence="5">
    <location>
        <begin position="123"/>
        <end position="142"/>
    </location>
</feature>
<dbReference type="SUPFAM" id="SSF55874">
    <property type="entry name" value="ATPase domain of HSP90 chaperone/DNA topoisomerase II/histidine kinase"/>
    <property type="match status" value="1"/>
</dbReference>
<feature type="domain" description="Histidine kinase" evidence="6">
    <location>
        <begin position="240"/>
        <end position="462"/>
    </location>
</feature>
<comment type="caution">
    <text evidence="8">The sequence shown here is derived from an EMBL/GenBank/DDBJ whole genome shotgun (WGS) entry which is preliminary data.</text>
</comment>
<dbReference type="AlphaFoldDB" id="A6GDS2"/>
<dbReference type="Gene3D" id="1.10.287.130">
    <property type="match status" value="1"/>
</dbReference>
<dbReference type="EC" id="2.7.13.3" evidence="2"/>
<evidence type="ECO:0000256" key="4">
    <source>
        <dbReference type="PROSITE-ProRule" id="PRU00169"/>
    </source>
</evidence>